<dbReference type="InterPro" id="IPR013783">
    <property type="entry name" value="Ig-like_fold"/>
</dbReference>
<evidence type="ECO:0000256" key="1">
    <source>
        <dbReference type="ARBA" id="ARBA00023295"/>
    </source>
</evidence>
<dbReference type="PROSITE" id="PS50853">
    <property type="entry name" value="FN3"/>
    <property type="match status" value="4"/>
</dbReference>
<dbReference type="InterPro" id="IPR050713">
    <property type="entry name" value="RTP_Phos/Ushers"/>
</dbReference>
<dbReference type="PANTHER" id="PTHR46957:SF3">
    <property type="entry name" value="CYTOKINE RECEPTOR"/>
    <property type="match status" value="1"/>
</dbReference>
<keyword evidence="2" id="KW-0624">Polysaccharide degradation</keyword>
<evidence type="ECO:0000313" key="4">
    <source>
        <dbReference type="EMBL" id="GAA1805776.1"/>
    </source>
</evidence>
<dbReference type="SMART" id="SM00060">
    <property type="entry name" value="FN3"/>
    <property type="match status" value="4"/>
</dbReference>
<feature type="domain" description="Fibronectin type-III" evidence="3">
    <location>
        <begin position="324"/>
        <end position="411"/>
    </location>
</feature>
<keyword evidence="1" id="KW-0378">Hydrolase</keyword>
<protein>
    <recommendedName>
        <fullName evidence="3">Fibronectin type-III domain-containing protein</fullName>
    </recommendedName>
</protein>
<dbReference type="InterPro" id="IPR012334">
    <property type="entry name" value="Pectin_lyas_fold"/>
</dbReference>
<dbReference type="InterPro" id="IPR003961">
    <property type="entry name" value="FN3_dom"/>
</dbReference>
<dbReference type="EMBL" id="BAAAPO010000050">
    <property type="protein sequence ID" value="GAA1805776.1"/>
    <property type="molecule type" value="Genomic_DNA"/>
</dbReference>
<dbReference type="PANTHER" id="PTHR46957">
    <property type="entry name" value="CYTOKINE RECEPTOR"/>
    <property type="match status" value="1"/>
</dbReference>
<sequence>MPSTDSARPRAIGRLALVTLTSGAVILTGSTASSARPLADEQASVLADTTAPSQPTGLAAVPATYGVELTWKASTDDVGVAYYLVTVGTQTRQPKETRAFVGQLAASTDYTATVRAVDAAGNKSAPATLTFRTLPPADTQAPTAPTGLTATPYTNGVGLAWTAATDNIGVKNYVVTLAGQTKTLTGTSTYLGGLAPSTVYTARVQAVDTAGNVSAATKITFTTRPSSGGGDTQAPTAPTNLKATPASTSLALSWTAATDNVAVTAYTVTVGSQSLTVTGTSATVTGLTPSTAYSVSVKALDAAGNASPAATLSVTTLAAPDTQAPTAPTNLKATPATTSAALTWTAATDNVAVTAYTVTVGTQKLTVTGTSATISGLTPATAYTATVTASDLAGNVSPATSVAFTTAALPTGPSIYVSPTGSDTAAGSATAPLRSVQLAVDRATPGTTIRLYAGTYRNDKTIRIRNSGTASAPITITPAGNGPVLLDHPVATMSCSNSRPAPDRTITINDGADYWTIQGLSINNGIWLAGKRSNNAYNWITNYVNAGNWSARRAAPGHGVYDPAAARTALVPFLRTVTGHGDLDMVEGITIANNHLTGRGVYGALTSYGRITGNTIDKIPCGIGPGIWLMTFSNGWTISGNDVSDIAISSAAHFMQEGIRIGSAANYNEITGNTVHDLPGDGRGINTDVDASWNYIHHNTVRNVAIGYNDQMSGWGNRWEYNTVDGYRVYGIGFRLKDATLSAPSLHSSSYKSVARCNVAIHPLTEKSKALGVGAMMNGTFAGNNLPKLWLSKNLKTYWSAQANTWNGSSAVPPDAPPYVPTGC</sequence>
<keyword evidence="5" id="KW-1185">Reference proteome</keyword>
<dbReference type="Pfam" id="PF00041">
    <property type="entry name" value="fn3"/>
    <property type="match status" value="3"/>
</dbReference>
<dbReference type="RefSeq" id="WP_344087715.1">
    <property type="nucleotide sequence ID" value="NZ_BAAAPO010000050.1"/>
</dbReference>
<proteinExistence type="predicted"/>
<keyword evidence="1" id="KW-0326">Glycosidase</keyword>
<accession>A0ABP4Y6V9</accession>
<dbReference type="Gene3D" id="2.160.20.10">
    <property type="entry name" value="Single-stranded right-handed beta-helix, Pectin lyase-like"/>
    <property type="match status" value="1"/>
</dbReference>
<organism evidence="4 5">
    <name type="scientific">Nostocoides veronense</name>
    <dbReference type="NCBI Taxonomy" id="330836"/>
    <lineage>
        <taxon>Bacteria</taxon>
        <taxon>Bacillati</taxon>
        <taxon>Actinomycetota</taxon>
        <taxon>Actinomycetes</taxon>
        <taxon>Micrococcales</taxon>
        <taxon>Intrasporangiaceae</taxon>
        <taxon>Nostocoides</taxon>
    </lineage>
</organism>
<comment type="caution">
    <text evidence="4">The sequence shown here is derived from an EMBL/GenBank/DDBJ whole genome shotgun (WGS) entry which is preliminary data.</text>
</comment>
<name>A0ABP4Y6V9_9MICO</name>
<dbReference type="SUPFAM" id="SSF49265">
    <property type="entry name" value="Fibronectin type III"/>
    <property type="match status" value="2"/>
</dbReference>
<gene>
    <name evidence="4" type="ORF">GCM10009811_31650</name>
</gene>
<dbReference type="Proteomes" id="UP001499938">
    <property type="component" value="Unassembled WGS sequence"/>
</dbReference>
<dbReference type="InterPro" id="IPR036116">
    <property type="entry name" value="FN3_sf"/>
</dbReference>
<dbReference type="SUPFAM" id="SSF51126">
    <property type="entry name" value="Pectin lyase-like"/>
    <property type="match status" value="1"/>
</dbReference>
<evidence type="ECO:0000259" key="3">
    <source>
        <dbReference type="PROSITE" id="PS50853"/>
    </source>
</evidence>
<feature type="domain" description="Fibronectin type-III" evidence="3">
    <location>
        <begin position="141"/>
        <end position="226"/>
    </location>
</feature>
<evidence type="ECO:0000313" key="5">
    <source>
        <dbReference type="Proteomes" id="UP001499938"/>
    </source>
</evidence>
<dbReference type="InterPro" id="IPR011050">
    <property type="entry name" value="Pectin_lyase_fold/virulence"/>
</dbReference>
<feature type="domain" description="Fibronectin type-III" evidence="3">
    <location>
        <begin position="234"/>
        <end position="321"/>
    </location>
</feature>
<reference evidence="5" key="1">
    <citation type="journal article" date="2019" name="Int. J. Syst. Evol. Microbiol.">
        <title>The Global Catalogue of Microorganisms (GCM) 10K type strain sequencing project: providing services to taxonomists for standard genome sequencing and annotation.</title>
        <authorList>
            <consortium name="The Broad Institute Genomics Platform"/>
            <consortium name="The Broad Institute Genome Sequencing Center for Infectious Disease"/>
            <person name="Wu L."/>
            <person name="Ma J."/>
        </authorList>
    </citation>
    <scope>NUCLEOTIDE SEQUENCE [LARGE SCALE GENOMIC DNA]</scope>
    <source>
        <strain evidence="5">JCM 15592</strain>
    </source>
</reference>
<feature type="domain" description="Fibronectin type-III" evidence="3">
    <location>
        <begin position="51"/>
        <end position="137"/>
    </location>
</feature>
<dbReference type="CDD" id="cd00063">
    <property type="entry name" value="FN3"/>
    <property type="match status" value="3"/>
</dbReference>
<evidence type="ECO:0000256" key="2">
    <source>
        <dbReference type="ARBA" id="ARBA00023326"/>
    </source>
</evidence>
<keyword evidence="2" id="KW-0119">Carbohydrate metabolism</keyword>
<dbReference type="Gene3D" id="2.60.40.10">
    <property type="entry name" value="Immunoglobulins"/>
    <property type="match status" value="4"/>
</dbReference>